<dbReference type="InterPro" id="IPR023772">
    <property type="entry name" value="DNA-bd_HTH_TetR-type_CS"/>
</dbReference>
<evidence type="ECO:0000313" key="7">
    <source>
        <dbReference type="Proteomes" id="UP000029385"/>
    </source>
</evidence>
<dbReference type="Proteomes" id="UP000029385">
    <property type="component" value="Unassembled WGS sequence"/>
</dbReference>
<gene>
    <name evidence="6" type="ORF">N789_14325</name>
</gene>
<evidence type="ECO:0000256" key="4">
    <source>
        <dbReference type="PROSITE-ProRule" id="PRU00335"/>
    </source>
</evidence>
<comment type="caution">
    <text evidence="6">The sequence shown here is derived from an EMBL/GenBank/DDBJ whole genome shotgun (WGS) entry which is preliminary data.</text>
</comment>
<protein>
    <recommendedName>
        <fullName evidence="5">HTH tetR-type domain-containing protein</fullName>
    </recommendedName>
</protein>
<keyword evidence="2 4" id="KW-0238">DNA-binding</keyword>
<keyword evidence="7" id="KW-1185">Reference proteome</keyword>
<dbReference type="SUPFAM" id="SSF46689">
    <property type="entry name" value="Homeodomain-like"/>
    <property type="match status" value="1"/>
</dbReference>
<organism evidence="6 7">
    <name type="scientific">Arenimonas oryziterrae DSM 21050 = YC6267</name>
    <dbReference type="NCBI Taxonomy" id="1121015"/>
    <lineage>
        <taxon>Bacteria</taxon>
        <taxon>Pseudomonadati</taxon>
        <taxon>Pseudomonadota</taxon>
        <taxon>Gammaproteobacteria</taxon>
        <taxon>Lysobacterales</taxon>
        <taxon>Lysobacteraceae</taxon>
        <taxon>Arenimonas</taxon>
    </lineage>
</organism>
<dbReference type="SUPFAM" id="SSF48498">
    <property type="entry name" value="Tetracyclin repressor-like, C-terminal domain"/>
    <property type="match status" value="1"/>
</dbReference>
<dbReference type="InterPro" id="IPR001647">
    <property type="entry name" value="HTH_TetR"/>
</dbReference>
<evidence type="ECO:0000256" key="3">
    <source>
        <dbReference type="ARBA" id="ARBA00023163"/>
    </source>
</evidence>
<dbReference type="Gene3D" id="1.10.357.10">
    <property type="entry name" value="Tetracycline Repressor, domain 2"/>
    <property type="match status" value="1"/>
</dbReference>
<dbReference type="PROSITE" id="PS01081">
    <property type="entry name" value="HTH_TETR_1"/>
    <property type="match status" value="1"/>
</dbReference>
<dbReference type="OrthoDB" id="8961953at2"/>
<dbReference type="Pfam" id="PF00440">
    <property type="entry name" value="TetR_N"/>
    <property type="match status" value="1"/>
</dbReference>
<sequence length="217" mass="23839">MTRPRPALPRKPGRPLAADADHRTRILDTTLAQFVSEGIAAVTLRGIAKQSGVTPALVSYYFGSKEQLVTTVIEERVLPVFAEAVAMLGNAPPADLIAGFVAGVGAMVQRHPWLPGLWVREILMEGGTLRELIIERMAPQLPRMLAARFTELQRTGDLNPDLDPRLLVVSLMGLTLFAHAARPVWTRIFAADDVGTEQMQRHTLALLSRGLELKHEN</sequence>
<dbReference type="PRINTS" id="PR00455">
    <property type="entry name" value="HTHTETR"/>
</dbReference>
<evidence type="ECO:0000256" key="2">
    <source>
        <dbReference type="ARBA" id="ARBA00023125"/>
    </source>
</evidence>
<dbReference type="GO" id="GO:0003700">
    <property type="term" value="F:DNA-binding transcription factor activity"/>
    <property type="evidence" value="ECO:0007669"/>
    <property type="project" value="TreeGrafter"/>
</dbReference>
<dbReference type="RefSeq" id="WP_022969309.1">
    <property type="nucleotide sequence ID" value="NZ_ATVD01000003.1"/>
</dbReference>
<dbReference type="InterPro" id="IPR050109">
    <property type="entry name" value="HTH-type_TetR-like_transc_reg"/>
</dbReference>
<evidence type="ECO:0000313" key="6">
    <source>
        <dbReference type="EMBL" id="KFN42256.1"/>
    </source>
</evidence>
<name>A0A091ASA6_9GAMM</name>
<dbReference type="PROSITE" id="PS50977">
    <property type="entry name" value="HTH_TETR_2"/>
    <property type="match status" value="1"/>
</dbReference>
<accession>A0A091ASA6</accession>
<reference evidence="6 7" key="1">
    <citation type="submission" date="2013-09" db="EMBL/GenBank/DDBJ databases">
        <title>Genome sequencing of Arenimonas oryziterrae.</title>
        <authorList>
            <person name="Chen F."/>
            <person name="Wang G."/>
        </authorList>
    </citation>
    <scope>NUCLEOTIDE SEQUENCE [LARGE SCALE GENOMIC DNA]</scope>
    <source>
        <strain evidence="6 7">YC6267</strain>
    </source>
</reference>
<dbReference type="eggNOG" id="COG1309">
    <property type="taxonomic scope" value="Bacteria"/>
</dbReference>
<evidence type="ECO:0000256" key="1">
    <source>
        <dbReference type="ARBA" id="ARBA00023015"/>
    </source>
</evidence>
<feature type="DNA-binding region" description="H-T-H motif" evidence="4">
    <location>
        <begin position="43"/>
        <end position="62"/>
    </location>
</feature>
<keyword evidence="3" id="KW-0804">Transcription</keyword>
<evidence type="ECO:0000259" key="5">
    <source>
        <dbReference type="PROSITE" id="PS50977"/>
    </source>
</evidence>
<dbReference type="PANTHER" id="PTHR30055">
    <property type="entry name" value="HTH-TYPE TRANSCRIPTIONAL REGULATOR RUTR"/>
    <property type="match status" value="1"/>
</dbReference>
<proteinExistence type="predicted"/>
<dbReference type="PANTHER" id="PTHR30055:SF234">
    <property type="entry name" value="HTH-TYPE TRANSCRIPTIONAL REGULATOR BETI"/>
    <property type="match status" value="1"/>
</dbReference>
<dbReference type="InterPro" id="IPR036271">
    <property type="entry name" value="Tet_transcr_reg_TetR-rel_C_sf"/>
</dbReference>
<dbReference type="STRING" id="1121015.GCA_000420545_01687"/>
<dbReference type="GO" id="GO:0000976">
    <property type="term" value="F:transcription cis-regulatory region binding"/>
    <property type="evidence" value="ECO:0007669"/>
    <property type="project" value="TreeGrafter"/>
</dbReference>
<dbReference type="InterPro" id="IPR009057">
    <property type="entry name" value="Homeodomain-like_sf"/>
</dbReference>
<feature type="domain" description="HTH tetR-type" evidence="5">
    <location>
        <begin position="20"/>
        <end position="80"/>
    </location>
</feature>
<dbReference type="AlphaFoldDB" id="A0A091ASA6"/>
<dbReference type="PATRIC" id="fig|1121015.4.peg.2329"/>
<keyword evidence="1" id="KW-0805">Transcription regulation</keyword>
<dbReference type="EMBL" id="AVCI01000013">
    <property type="protein sequence ID" value="KFN42256.1"/>
    <property type="molecule type" value="Genomic_DNA"/>
</dbReference>